<feature type="transmembrane region" description="Helical" evidence="3">
    <location>
        <begin position="538"/>
        <end position="559"/>
    </location>
</feature>
<dbReference type="PANTHER" id="PTHR43038:SF3">
    <property type="entry name" value="ABC TRANSPORTER G FAMILY MEMBER 20 ISOFORM X1"/>
    <property type="match status" value="1"/>
</dbReference>
<protein>
    <recommendedName>
        <fullName evidence="4">ABC transporter domain-containing protein</fullName>
    </recommendedName>
</protein>
<dbReference type="EMBL" id="OC859131">
    <property type="protein sequence ID" value="CAD7627241.1"/>
    <property type="molecule type" value="Genomic_DNA"/>
</dbReference>
<dbReference type="Proteomes" id="UP000759131">
    <property type="component" value="Unassembled WGS sequence"/>
</dbReference>
<evidence type="ECO:0000313" key="6">
    <source>
        <dbReference type="Proteomes" id="UP000759131"/>
    </source>
</evidence>
<dbReference type="SMART" id="SM00382">
    <property type="entry name" value="AAA"/>
    <property type="match status" value="1"/>
</dbReference>
<evidence type="ECO:0000313" key="5">
    <source>
        <dbReference type="EMBL" id="CAD7627241.1"/>
    </source>
</evidence>
<proteinExistence type="predicted"/>
<evidence type="ECO:0000256" key="2">
    <source>
        <dbReference type="ARBA" id="ARBA00022840"/>
    </source>
</evidence>
<dbReference type="EMBL" id="CAJPIZ010004556">
    <property type="protein sequence ID" value="CAG2107671.1"/>
    <property type="molecule type" value="Genomic_DNA"/>
</dbReference>
<feature type="domain" description="ABC transporter" evidence="4">
    <location>
        <begin position="21"/>
        <end position="252"/>
    </location>
</feature>
<evidence type="ECO:0000259" key="4">
    <source>
        <dbReference type="PROSITE" id="PS50893"/>
    </source>
</evidence>
<feature type="transmembrane region" description="Helical" evidence="3">
    <location>
        <begin position="487"/>
        <end position="504"/>
    </location>
</feature>
<keyword evidence="3" id="KW-0472">Membrane</keyword>
<name>A0A7R9Q025_9ACAR</name>
<reference evidence="5" key="1">
    <citation type="submission" date="2020-11" db="EMBL/GenBank/DDBJ databases">
        <authorList>
            <person name="Tran Van P."/>
        </authorList>
    </citation>
    <scope>NUCLEOTIDE SEQUENCE</scope>
</reference>
<keyword evidence="3" id="KW-0812">Transmembrane</keyword>
<accession>A0A7R9Q025</accession>
<feature type="transmembrane region" description="Helical" evidence="3">
    <location>
        <begin position="319"/>
        <end position="339"/>
    </location>
</feature>
<dbReference type="PANTHER" id="PTHR43038">
    <property type="entry name" value="ATP-BINDING CASSETTE, SUB-FAMILY H, MEMBER 1"/>
    <property type="match status" value="1"/>
</dbReference>
<keyword evidence="2" id="KW-0067">ATP-binding</keyword>
<dbReference type="PROSITE" id="PS50893">
    <property type="entry name" value="ABC_TRANSPORTER_2"/>
    <property type="match status" value="1"/>
</dbReference>
<feature type="transmembrane region" description="Helical" evidence="3">
    <location>
        <begin position="510"/>
        <end position="531"/>
    </location>
</feature>
<dbReference type="Gene3D" id="3.40.50.300">
    <property type="entry name" value="P-loop containing nucleotide triphosphate hydrolases"/>
    <property type="match status" value="1"/>
</dbReference>
<evidence type="ECO:0000256" key="1">
    <source>
        <dbReference type="ARBA" id="ARBA00022741"/>
    </source>
</evidence>
<dbReference type="GO" id="GO:0016887">
    <property type="term" value="F:ATP hydrolysis activity"/>
    <property type="evidence" value="ECO:0007669"/>
    <property type="project" value="InterPro"/>
</dbReference>
<evidence type="ECO:0000256" key="3">
    <source>
        <dbReference type="SAM" id="Phobius"/>
    </source>
</evidence>
<keyword evidence="6" id="KW-1185">Reference proteome</keyword>
<dbReference type="InterPro" id="IPR003439">
    <property type="entry name" value="ABC_transporter-like_ATP-bd"/>
</dbReference>
<organism evidence="5">
    <name type="scientific">Medioppia subpectinata</name>
    <dbReference type="NCBI Taxonomy" id="1979941"/>
    <lineage>
        <taxon>Eukaryota</taxon>
        <taxon>Metazoa</taxon>
        <taxon>Ecdysozoa</taxon>
        <taxon>Arthropoda</taxon>
        <taxon>Chelicerata</taxon>
        <taxon>Arachnida</taxon>
        <taxon>Acari</taxon>
        <taxon>Acariformes</taxon>
        <taxon>Sarcoptiformes</taxon>
        <taxon>Oribatida</taxon>
        <taxon>Brachypylina</taxon>
        <taxon>Oppioidea</taxon>
        <taxon>Oppiidae</taxon>
        <taxon>Medioppia</taxon>
    </lineage>
</organism>
<dbReference type="GO" id="GO:0005524">
    <property type="term" value="F:ATP binding"/>
    <property type="evidence" value="ECO:0007669"/>
    <property type="project" value="UniProtKB-KW"/>
</dbReference>
<dbReference type="PROSITE" id="PS00211">
    <property type="entry name" value="ABC_TRANSPORTER_1"/>
    <property type="match status" value="1"/>
</dbReference>
<gene>
    <name evidence="5" type="ORF">OSB1V03_LOCUS7671</name>
</gene>
<dbReference type="SUPFAM" id="SSF52540">
    <property type="entry name" value="P-loop containing nucleoside triphosphate hydrolases"/>
    <property type="match status" value="1"/>
</dbReference>
<dbReference type="InterPro" id="IPR003593">
    <property type="entry name" value="AAA+_ATPase"/>
</dbReference>
<sequence>MCDNYIDVDLREPETKPRIAVHVRNVNFSYTKNAVVLERMNLKIEEGKIFGLLGSNGSGKTTLLRLILGRLKPHSGYVSVFGRKPGTVGSDVPGPGVGYMPQDVALYYEFTIEETLTYYGLLNHMTPEDINIRINLLTDLLSIPDRKRVLTKLSGGQQRLISMAVTMIHSPRLLILDEPTVGVDSLIRCRIWTYLENISKNDGVTIIVTTHYIEEAKSAAYVGFVSNGYLLSQSTPQQLLNQYRVKTLEEVYYKLAIIRRRSRRMSLNPLLFNDAKDAQEVETENQKFDYRGRNHGFINMGRMSALLWRNYIKLTRNPLMVICFYALSALIVTLMSLVFTQNFENIPIAIYNGERPPELSELFLKHIDDRKIHVTLYDSYERAVQSVIDGQNLMSLDFSANFSAGVEERFQSPQDVSEQAILDSQVKITVDMSRPIVAGVTDLALLSTLNAFIKEYSVSLDYNPLSFSMPFDLNASYYSFKPSFKDFVAPGMLLAIQYGLNMVLTGALDVLLMLIVQGMHGMVFGMILSLAVSNDYNVIMVMALTTLPLWMVSGLLWPLESLSDLAHIAIGLQVLDQSLFGIAITGGRVEHNTTMGY</sequence>
<keyword evidence="3" id="KW-1133">Transmembrane helix</keyword>
<dbReference type="CDD" id="cd03230">
    <property type="entry name" value="ABC_DR_subfamily_A"/>
    <property type="match status" value="1"/>
</dbReference>
<dbReference type="InterPro" id="IPR017871">
    <property type="entry name" value="ABC_transporter-like_CS"/>
</dbReference>
<dbReference type="InterPro" id="IPR027417">
    <property type="entry name" value="P-loop_NTPase"/>
</dbReference>
<keyword evidence="1" id="KW-0547">Nucleotide-binding</keyword>
<dbReference type="OrthoDB" id="8061355at2759"/>
<dbReference type="Pfam" id="PF00005">
    <property type="entry name" value="ABC_tran"/>
    <property type="match status" value="1"/>
</dbReference>
<dbReference type="AlphaFoldDB" id="A0A7R9Q025"/>